<reference evidence="1 2" key="1">
    <citation type="journal article" date="2021" name="BMC Genomics">
        <title>Datura genome reveals duplications of psychoactive alkaloid biosynthetic genes and high mutation rate following tissue culture.</title>
        <authorList>
            <person name="Rajewski A."/>
            <person name="Carter-House D."/>
            <person name="Stajich J."/>
            <person name="Litt A."/>
        </authorList>
    </citation>
    <scope>NUCLEOTIDE SEQUENCE [LARGE SCALE GENOMIC DNA]</scope>
    <source>
        <strain evidence="1">AR-01</strain>
    </source>
</reference>
<dbReference type="EMBL" id="JACEIK010004936">
    <property type="protein sequence ID" value="MCD9646847.1"/>
    <property type="molecule type" value="Genomic_DNA"/>
</dbReference>
<accession>A0ABS8VIZ5</accession>
<name>A0ABS8VIZ5_DATST</name>
<comment type="caution">
    <text evidence="1">The sequence shown here is derived from an EMBL/GenBank/DDBJ whole genome shotgun (WGS) entry which is preliminary data.</text>
</comment>
<sequence length="96" mass="10829">MGDLLLERLSSSIIIINGGRIDRPKSRRRNCGCFEEEHTDKHCCSGKGQDYCELAFDLFGSWSQSESQFKGHGTTPSTFELTRSKLKQDVETNSIL</sequence>
<evidence type="ECO:0000313" key="2">
    <source>
        <dbReference type="Proteomes" id="UP000823775"/>
    </source>
</evidence>
<gene>
    <name evidence="1" type="ORF">HAX54_037044</name>
</gene>
<organism evidence="1 2">
    <name type="scientific">Datura stramonium</name>
    <name type="common">Jimsonweed</name>
    <name type="synonym">Common thornapple</name>
    <dbReference type="NCBI Taxonomy" id="4076"/>
    <lineage>
        <taxon>Eukaryota</taxon>
        <taxon>Viridiplantae</taxon>
        <taxon>Streptophyta</taxon>
        <taxon>Embryophyta</taxon>
        <taxon>Tracheophyta</taxon>
        <taxon>Spermatophyta</taxon>
        <taxon>Magnoliopsida</taxon>
        <taxon>eudicotyledons</taxon>
        <taxon>Gunneridae</taxon>
        <taxon>Pentapetalae</taxon>
        <taxon>asterids</taxon>
        <taxon>lamiids</taxon>
        <taxon>Solanales</taxon>
        <taxon>Solanaceae</taxon>
        <taxon>Solanoideae</taxon>
        <taxon>Datureae</taxon>
        <taxon>Datura</taxon>
    </lineage>
</organism>
<evidence type="ECO:0000313" key="1">
    <source>
        <dbReference type="EMBL" id="MCD9646847.1"/>
    </source>
</evidence>
<dbReference type="Proteomes" id="UP000823775">
    <property type="component" value="Unassembled WGS sequence"/>
</dbReference>
<proteinExistence type="predicted"/>
<keyword evidence="2" id="KW-1185">Reference proteome</keyword>
<feature type="non-terminal residue" evidence="1">
    <location>
        <position position="96"/>
    </location>
</feature>
<protein>
    <submittedName>
        <fullName evidence="1">Uncharacterized protein</fullName>
    </submittedName>
</protein>